<evidence type="ECO:0000256" key="2">
    <source>
        <dbReference type="ARBA" id="ARBA00022475"/>
    </source>
</evidence>
<dbReference type="PANTHER" id="PTHR37820">
    <property type="entry name" value="CELL DIVISION PROTEIN DIVIB"/>
    <property type="match status" value="1"/>
</dbReference>
<keyword evidence="6 8" id="KW-0472">Membrane</keyword>
<dbReference type="InterPro" id="IPR034746">
    <property type="entry name" value="POTRA"/>
</dbReference>
<comment type="similarity">
    <text evidence="8">Belongs to the FtsQ/DivIB family. DivIB subfamily.</text>
</comment>
<evidence type="ECO:0000256" key="9">
    <source>
        <dbReference type="SAM" id="MobiDB-lite"/>
    </source>
</evidence>
<feature type="transmembrane region" description="Helical" evidence="8">
    <location>
        <begin position="44"/>
        <end position="62"/>
    </location>
</feature>
<keyword evidence="3 8" id="KW-0132">Cell division</keyword>
<evidence type="ECO:0000313" key="11">
    <source>
        <dbReference type="EMBL" id="PCS07005.1"/>
    </source>
</evidence>
<keyword evidence="7 8" id="KW-0131">Cell cycle</keyword>
<dbReference type="Proteomes" id="UP000242246">
    <property type="component" value="Unassembled WGS sequence"/>
</dbReference>
<dbReference type="AlphaFoldDB" id="A0A2A5S0M8"/>
<dbReference type="InterPro" id="IPR013685">
    <property type="entry name" value="POTRA_FtsQ_type"/>
</dbReference>
<dbReference type="Gene3D" id="3.40.50.10960">
    <property type="match status" value="1"/>
</dbReference>
<dbReference type="Pfam" id="PF03799">
    <property type="entry name" value="FtsQ_DivIB_C"/>
    <property type="match status" value="1"/>
</dbReference>
<name>A0A2A5S0M8_9LACT</name>
<evidence type="ECO:0000256" key="5">
    <source>
        <dbReference type="ARBA" id="ARBA00022989"/>
    </source>
</evidence>
<feature type="region of interest" description="Disordered" evidence="9">
    <location>
        <begin position="271"/>
        <end position="328"/>
    </location>
</feature>
<dbReference type="GO" id="GO:0032153">
    <property type="term" value="C:cell division site"/>
    <property type="evidence" value="ECO:0007669"/>
    <property type="project" value="UniProtKB-UniRule"/>
</dbReference>
<evidence type="ECO:0000256" key="6">
    <source>
        <dbReference type="ARBA" id="ARBA00023136"/>
    </source>
</evidence>
<dbReference type="InterPro" id="IPR026580">
    <property type="entry name" value="DivIB"/>
</dbReference>
<dbReference type="GO" id="GO:0005886">
    <property type="term" value="C:plasma membrane"/>
    <property type="evidence" value="ECO:0007669"/>
    <property type="project" value="UniProtKB-SubCell"/>
</dbReference>
<dbReference type="InterPro" id="IPR050487">
    <property type="entry name" value="FtsQ_DivIB"/>
</dbReference>
<feature type="domain" description="POTRA" evidence="10">
    <location>
        <begin position="66"/>
        <end position="137"/>
    </location>
</feature>
<dbReference type="PROSITE" id="PS51779">
    <property type="entry name" value="POTRA"/>
    <property type="match status" value="1"/>
</dbReference>
<dbReference type="STRING" id="1348632.GCA_001591745_00847"/>
<evidence type="ECO:0000256" key="1">
    <source>
        <dbReference type="ARBA" id="ARBA00004370"/>
    </source>
</evidence>
<reference evidence="11 12" key="1">
    <citation type="submission" date="2014-12" db="EMBL/GenBank/DDBJ databases">
        <title>Draft genome sequences of 10 type strains of Lactococcus.</title>
        <authorList>
            <person name="Sun Z."/>
            <person name="Zhong Z."/>
            <person name="Liu W."/>
            <person name="Zhang W."/>
            <person name="Zhang H."/>
        </authorList>
    </citation>
    <scope>NUCLEOTIDE SEQUENCE [LARGE SCALE GENOMIC DNA]</scope>
    <source>
        <strain evidence="11 12">DSM 20686</strain>
    </source>
</reference>
<gene>
    <name evidence="8" type="primary">divIB</name>
    <name evidence="11" type="ORF">RU87_GL001465</name>
</gene>
<evidence type="ECO:0000313" key="12">
    <source>
        <dbReference type="Proteomes" id="UP000242246"/>
    </source>
</evidence>
<evidence type="ECO:0000256" key="3">
    <source>
        <dbReference type="ARBA" id="ARBA00022618"/>
    </source>
</evidence>
<protein>
    <recommendedName>
        <fullName evidence="8">Cell division protein DivIB</fullName>
    </recommendedName>
</protein>
<dbReference type="EMBL" id="JXJX01000006">
    <property type="protein sequence ID" value="PCS07005.1"/>
    <property type="molecule type" value="Genomic_DNA"/>
</dbReference>
<evidence type="ECO:0000259" key="10">
    <source>
        <dbReference type="PROSITE" id="PS51779"/>
    </source>
</evidence>
<keyword evidence="12" id="KW-1185">Reference proteome</keyword>
<feature type="compositionally biased region" description="Low complexity" evidence="9">
    <location>
        <begin position="280"/>
        <end position="328"/>
    </location>
</feature>
<keyword evidence="5 8" id="KW-1133">Transmembrane helix</keyword>
<proteinExistence type="inferred from homology"/>
<evidence type="ECO:0000256" key="4">
    <source>
        <dbReference type="ARBA" id="ARBA00022692"/>
    </source>
</evidence>
<accession>A0A2A5S0M8</accession>
<dbReference type="PANTHER" id="PTHR37820:SF1">
    <property type="entry name" value="CELL DIVISION PROTEIN FTSQ"/>
    <property type="match status" value="1"/>
</dbReference>
<comment type="subcellular location">
    <subcellularLocation>
        <location evidence="8">Cell membrane</location>
        <topology evidence="8">Single-pass type II membrane protein</topology>
    </subcellularLocation>
    <subcellularLocation>
        <location evidence="1">Membrane</location>
    </subcellularLocation>
    <text evidence="8">Localizes to the division septum.</text>
</comment>
<evidence type="ECO:0000256" key="8">
    <source>
        <dbReference type="HAMAP-Rule" id="MF_00912"/>
    </source>
</evidence>
<dbReference type="InterPro" id="IPR005548">
    <property type="entry name" value="Cell_div_FtsQ/DivIB_C"/>
</dbReference>
<comment type="function">
    <text evidence="8">Cell division protein that may be involved in stabilizing or promoting the assembly of the division complex.</text>
</comment>
<evidence type="ECO:0000256" key="7">
    <source>
        <dbReference type="ARBA" id="ARBA00023306"/>
    </source>
</evidence>
<comment type="caution">
    <text evidence="11">The sequence shown here is derived from an EMBL/GenBank/DDBJ whole genome shotgun (WGS) entry which is preliminary data.</text>
</comment>
<dbReference type="Pfam" id="PF08478">
    <property type="entry name" value="POTRA_1"/>
    <property type="match status" value="1"/>
</dbReference>
<organism evidence="11 12">
    <name type="scientific">Pseudolactococcus plantarum</name>
    <dbReference type="NCBI Taxonomy" id="1365"/>
    <lineage>
        <taxon>Bacteria</taxon>
        <taxon>Bacillati</taxon>
        <taxon>Bacillota</taxon>
        <taxon>Bacilli</taxon>
        <taxon>Lactobacillales</taxon>
        <taxon>Streptococcaceae</taxon>
        <taxon>Pseudolactococcus</taxon>
    </lineage>
</organism>
<keyword evidence="2 8" id="KW-1003">Cell membrane</keyword>
<dbReference type="HAMAP" id="MF_00912">
    <property type="entry name" value="DivIB"/>
    <property type="match status" value="1"/>
</dbReference>
<dbReference type="GO" id="GO:0043093">
    <property type="term" value="P:FtsZ-dependent cytokinesis"/>
    <property type="evidence" value="ECO:0007669"/>
    <property type="project" value="UniProtKB-UniRule"/>
</dbReference>
<keyword evidence="4 8" id="KW-0812">Transmembrane</keyword>
<sequence>MIEKYDAPTKTPKTKKARVPILKQIKNLFVITEKKPVVENLTKMWPFLLLAIVGIVSSAYVISPLSKIGSFTPQGNQHESAKQIAAATNIKTGDHVWRIINSEKKIAANITNTFPRIKSVAITFKFPNHFFAKITEHRECLYLKTGNTYQIVLSNGEIVKDEQINAQNLKSMPVLDGFSAQEAKSFAIAYETLKDKVKSQITTVTKTPTKVTKDFIAIEMKDGNEVRVPLSQMEDKLPYYTSVATQLTEPSVVDMEAGIYAKSKDAYQKDLDDANKKTIPSTSSPATPASATPTSGDSANNGATTTSSTTTSSTTASSTTANPTAAGQ</sequence>